<feature type="compositionally biased region" description="Low complexity" evidence="1">
    <location>
        <begin position="423"/>
        <end position="448"/>
    </location>
</feature>
<evidence type="ECO:0000313" key="3">
    <source>
        <dbReference type="Proteomes" id="UP000494163"/>
    </source>
</evidence>
<name>A0A0M4EY27_DROBS</name>
<sequence>MYKARKQSKEHEAWNVGQLLPKWQGNAACNAALWQAKLRPSLPQTLRCYMERHMASSHWQNQCYGIDFYGAGKGAWQRPIVDVESVLIQLRALLQPKRTYNELQQLQMQQHVDRLSELTAAQLEPHLEASFLCGLLDVQQLQQLQPLLPPALQLTFYRRLTAELPHRRYNLHCGQDVQLLQRLLQLRSRRPLPQARRLLDACFRHMCSLAESECLKFLGQLNAAQLQQLLLHLQRCYSPLSVAQQQRLQRLTRHAASLQQLSTMTTLQLPQTVQQELQELLAKPVEQPLDLQQRRCLQLLLDHVLPLRHAAQQEWLQGQSFNCTQVARLRLLLQNPSLLCDSQQLRQFLQQLQHLLLKDVAAKKKSQKYIRTSANRMSLEMSKFFAGTRGVGNNLYYGHMTLGAGEGASVAVAAARARYTAQLRQQQQQQKHQADTQANGKQQHQQQQRRTLRANEEATRNRNNNSNNNNKRVLQRTTPALDSAATRRMLLPAAQRMRGGNTRGGNRTTALQLPTSPAGKGGNKERQQLDLVAKPLLSNYRRRRAAVAGVPVTKWLLLPQRNFKQCSETSEATDSSEDGTSSTSTSNQSSKSRLSQGKRTVATLREKISSPAVAKICGRSQQQQQQQEQQQKPQQQQQQQQPQPQPQQPAPKTSLLQADDVLGTASADNSATCSAARCTQRTPDSQSSSHSDYHTTLTNSSSGLWSMGYAYDTPIKQHNFVETPVARGRKALQVRYLYRPMVRRLNNTNGTRQTRRGKKKQQQQLEAEQMVEEQSDSQSLQHTETEAEAAAAAEEQQQQPSVELHTEQETDYTPPPLL</sequence>
<feature type="compositionally biased region" description="Low complexity" evidence="1">
    <location>
        <begin position="567"/>
        <end position="595"/>
    </location>
</feature>
<organism evidence="2 3">
    <name type="scientific">Drosophila busckii</name>
    <name type="common">Fruit fly</name>
    <dbReference type="NCBI Taxonomy" id="30019"/>
    <lineage>
        <taxon>Eukaryota</taxon>
        <taxon>Metazoa</taxon>
        <taxon>Ecdysozoa</taxon>
        <taxon>Arthropoda</taxon>
        <taxon>Hexapoda</taxon>
        <taxon>Insecta</taxon>
        <taxon>Pterygota</taxon>
        <taxon>Neoptera</taxon>
        <taxon>Endopterygota</taxon>
        <taxon>Diptera</taxon>
        <taxon>Brachycera</taxon>
        <taxon>Muscomorpha</taxon>
        <taxon>Ephydroidea</taxon>
        <taxon>Drosophilidae</taxon>
        <taxon>Drosophila</taxon>
    </lineage>
</organism>
<evidence type="ECO:0000256" key="1">
    <source>
        <dbReference type="SAM" id="MobiDB-lite"/>
    </source>
</evidence>
<dbReference type="Proteomes" id="UP000494163">
    <property type="component" value="Chromosome X"/>
</dbReference>
<feature type="compositionally biased region" description="Low complexity" evidence="1">
    <location>
        <begin position="743"/>
        <end position="752"/>
    </location>
</feature>
<feature type="region of interest" description="Disordered" evidence="1">
    <location>
        <begin position="743"/>
        <end position="818"/>
    </location>
</feature>
<gene>
    <name evidence="2" type="ORF">Dbus_chrXg661</name>
</gene>
<feature type="region of interest" description="Disordered" evidence="1">
    <location>
        <begin position="567"/>
        <end position="601"/>
    </location>
</feature>
<evidence type="ECO:0000313" key="2">
    <source>
        <dbReference type="EMBL" id="ALC48805.1"/>
    </source>
</evidence>
<dbReference type="EMBL" id="CP012528">
    <property type="protein sequence ID" value="ALC48805.1"/>
    <property type="molecule type" value="Genomic_DNA"/>
</dbReference>
<proteinExistence type="predicted"/>
<dbReference type="STRING" id="30019.A0A0M4EY27"/>
<feature type="compositionally biased region" description="Low complexity" evidence="1">
    <location>
        <begin position="461"/>
        <end position="470"/>
    </location>
</feature>
<feature type="non-terminal residue" evidence="2">
    <location>
        <position position="818"/>
    </location>
</feature>
<feature type="compositionally biased region" description="Low complexity" evidence="1">
    <location>
        <begin position="621"/>
        <end position="642"/>
    </location>
</feature>
<feature type="region of interest" description="Disordered" evidence="1">
    <location>
        <begin position="423"/>
        <end position="527"/>
    </location>
</feature>
<keyword evidence="3" id="KW-1185">Reference proteome</keyword>
<reference evidence="2 3" key="1">
    <citation type="submission" date="2015-08" db="EMBL/GenBank/DDBJ databases">
        <title>Ancestral chromatin configuration constrains chromatin evolution on differentiating sex chromosomes in Drosophila.</title>
        <authorList>
            <person name="Zhou Q."/>
            <person name="Bachtrog D."/>
        </authorList>
    </citation>
    <scope>NUCLEOTIDE SEQUENCE [LARGE SCALE GENOMIC DNA]</scope>
    <source>
        <tissue evidence="2">Whole larvae</tissue>
    </source>
</reference>
<feature type="compositionally biased region" description="Polar residues" evidence="1">
    <location>
        <begin position="471"/>
        <end position="480"/>
    </location>
</feature>
<dbReference type="OrthoDB" id="7873310at2759"/>
<feature type="region of interest" description="Disordered" evidence="1">
    <location>
        <begin position="678"/>
        <end position="704"/>
    </location>
</feature>
<dbReference type="AlphaFoldDB" id="A0A0M4EY27"/>
<protein>
    <submittedName>
        <fullName evidence="2">Maker296</fullName>
    </submittedName>
</protein>
<accession>A0A0M4EY27</accession>
<feature type="compositionally biased region" description="Low complexity" evidence="1">
    <location>
        <begin position="788"/>
        <end position="799"/>
    </location>
</feature>
<feature type="compositionally biased region" description="Low complexity" evidence="1">
    <location>
        <begin position="498"/>
        <end position="509"/>
    </location>
</feature>
<feature type="region of interest" description="Disordered" evidence="1">
    <location>
        <begin position="615"/>
        <end position="652"/>
    </location>
</feature>